<reference evidence="4 5" key="1">
    <citation type="submission" date="2023-11" db="EMBL/GenBank/DDBJ databases">
        <title>Dfirmibasis_genome.</title>
        <authorList>
            <person name="Edelbroek B."/>
            <person name="Kjellin J."/>
            <person name="Jerlstrom-Hultqvist J."/>
            <person name="Soderbom F."/>
        </authorList>
    </citation>
    <scope>NUCLEOTIDE SEQUENCE [LARGE SCALE GENOMIC DNA]</scope>
    <source>
        <strain evidence="4 5">TNS-C-14</strain>
    </source>
</reference>
<keyword evidence="5" id="KW-1185">Reference proteome</keyword>
<dbReference type="InterPro" id="IPR001673">
    <property type="entry name" value="S_mold_repeat"/>
</dbReference>
<evidence type="ECO:0000256" key="1">
    <source>
        <dbReference type="ARBA" id="ARBA00022729"/>
    </source>
</evidence>
<dbReference type="EMBL" id="JAVFKY010000005">
    <property type="protein sequence ID" value="KAK5575446.1"/>
    <property type="molecule type" value="Genomic_DNA"/>
</dbReference>
<evidence type="ECO:0000256" key="3">
    <source>
        <dbReference type="SAM" id="SignalP"/>
    </source>
</evidence>
<proteinExistence type="predicted"/>
<evidence type="ECO:0000313" key="5">
    <source>
        <dbReference type="Proteomes" id="UP001344447"/>
    </source>
</evidence>
<feature type="chain" id="PRO_5042927360" description="PA14 domain-containing protein" evidence="3">
    <location>
        <begin position="20"/>
        <end position="543"/>
    </location>
</feature>
<dbReference type="Proteomes" id="UP001344447">
    <property type="component" value="Unassembled WGS sequence"/>
</dbReference>
<dbReference type="GO" id="GO:0005576">
    <property type="term" value="C:extracellular region"/>
    <property type="evidence" value="ECO:0007669"/>
    <property type="project" value="TreeGrafter"/>
</dbReference>
<dbReference type="Pfam" id="PF00526">
    <property type="entry name" value="Dicty_CTDC"/>
    <property type="match status" value="1"/>
</dbReference>
<accession>A0AAN7YN88</accession>
<evidence type="ECO:0000313" key="4">
    <source>
        <dbReference type="EMBL" id="KAK5575446.1"/>
    </source>
</evidence>
<organism evidence="4 5">
    <name type="scientific">Dictyostelium firmibasis</name>
    <dbReference type="NCBI Taxonomy" id="79012"/>
    <lineage>
        <taxon>Eukaryota</taxon>
        <taxon>Amoebozoa</taxon>
        <taxon>Evosea</taxon>
        <taxon>Eumycetozoa</taxon>
        <taxon>Dictyostelia</taxon>
        <taxon>Dictyosteliales</taxon>
        <taxon>Dictyosteliaceae</taxon>
        <taxon>Dictyostelium</taxon>
    </lineage>
</organism>
<dbReference type="AlphaFoldDB" id="A0AAN7YN88"/>
<dbReference type="PANTHER" id="PTHR31137">
    <property type="entry name" value="PROTEIN PSIB-RELATED-RELATED"/>
    <property type="match status" value="1"/>
</dbReference>
<evidence type="ECO:0000256" key="2">
    <source>
        <dbReference type="SAM" id="MobiDB-lite"/>
    </source>
</evidence>
<protein>
    <recommendedName>
        <fullName evidence="6">PA14 domain-containing protein</fullName>
    </recommendedName>
</protein>
<dbReference type="InterPro" id="IPR051154">
    <property type="entry name" value="Prespore-cell_inducing_factor"/>
</dbReference>
<comment type="caution">
    <text evidence="4">The sequence shown here is derived from an EMBL/GenBank/DDBJ whole genome shotgun (WGS) entry which is preliminary data.</text>
</comment>
<feature type="signal peptide" evidence="3">
    <location>
        <begin position="1"/>
        <end position="19"/>
    </location>
</feature>
<evidence type="ECO:0008006" key="6">
    <source>
        <dbReference type="Google" id="ProtNLM"/>
    </source>
</evidence>
<sequence>MKIIISLLLNIFLINYVWGQPFDDGRLRPIPQEIVVRNFKPDRSVDFGIPLSADFVKGIMQPTLGADKRPKYCCGENSVIDDAGILIVNNEQSFNQWFDSDDVCSSYLLNHRLSLDVWDNLNIIGGGGLFTPAEGVGFGDPSLFPEYQSDPFNQYQCFELHLSYIPLDESTDFFSFSITGEIWIYFNNTLVIDQAGDTDGYGGSANFYPREVPGVVYNDENYVYPIDLYSCVRSIDTDPEGPLTIMGSGNFFCSWIDDGGACNGLNFMAPCVDDTTKCFEIQEVCGNCVKDIPRVCQGPDTFCTGPVCLEGYGCIVENKTVCDDPNPCTIDSCDEILGCSHIVIPNCYCNTTTCFSNDLCFPKVCSGDDCITIPIDCEVEQPDCPTSVCINGVCSTCPVESSSSEDISTTGSEVTTIGPVTTTGVSISTIGAVSTTDISISTIGIVTTTGETISTIGVVTTTGFTTTTTTTGASTTFSSTTSTTTPQTTSTISTGTRPPVNHAKCEHDSCPFKYHCYQLKHAYTCVSKEFNDKCEPERLVLFY</sequence>
<name>A0AAN7YN88_9MYCE</name>
<keyword evidence="1 3" id="KW-0732">Signal</keyword>
<dbReference type="PANTHER" id="PTHR31137:SF9">
    <property type="entry name" value="PA14 DOMAIN-CONTAINING PROTEIN"/>
    <property type="match status" value="1"/>
</dbReference>
<gene>
    <name evidence="4" type="ORF">RB653_006579</name>
</gene>
<feature type="region of interest" description="Disordered" evidence="2">
    <location>
        <begin position="475"/>
        <end position="496"/>
    </location>
</feature>